<keyword evidence="3" id="KW-0813">Transport</keyword>
<evidence type="ECO:0000313" key="9">
    <source>
        <dbReference type="EMBL" id="EAS46530.1"/>
    </source>
</evidence>
<reference evidence="9 10" key="1">
    <citation type="submission" date="2006-03" db="EMBL/GenBank/DDBJ databases">
        <authorList>
            <person name="Giovannoni S.J."/>
            <person name="Cho J.-C."/>
            <person name="Ferriera S."/>
            <person name="Johnson J."/>
            <person name="Kravitz S."/>
            <person name="Halpern A."/>
            <person name="Remington K."/>
            <person name="Beeson K."/>
            <person name="Tran B."/>
            <person name="Rogers Y.-H."/>
            <person name="Friedman R."/>
            <person name="Venter J.C."/>
        </authorList>
    </citation>
    <scope>NUCLEOTIDE SEQUENCE [LARGE SCALE GENOMIC DNA]</scope>
    <source>
        <strain evidence="9 10">HTCC2207</strain>
    </source>
</reference>
<keyword evidence="10" id="KW-1185">Reference proteome</keyword>
<evidence type="ECO:0000256" key="7">
    <source>
        <dbReference type="ARBA" id="ARBA00023136"/>
    </source>
</evidence>
<keyword evidence="5 8" id="KW-0812">Transmembrane</keyword>
<feature type="transmembrane region" description="Helical" evidence="8">
    <location>
        <begin position="281"/>
        <end position="303"/>
    </location>
</feature>
<comment type="caution">
    <text evidence="9">The sequence shown here is derived from an EMBL/GenBank/DDBJ whole genome shotgun (WGS) entry which is preliminary data.</text>
</comment>
<dbReference type="EMBL" id="AAPI01000006">
    <property type="protein sequence ID" value="EAS46530.1"/>
    <property type="molecule type" value="Genomic_DNA"/>
</dbReference>
<dbReference type="AlphaFoldDB" id="Q1YQN1"/>
<keyword evidence="6 8" id="KW-1133">Transmembrane helix</keyword>
<name>Q1YQN1_9GAMM</name>
<feature type="transmembrane region" description="Helical" evidence="8">
    <location>
        <begin position="315"/>
        <end position="343"/>
    </location>
</feature>
<dbReference type="GO" id="GO:0022857">
    <property type="term" value="F:transmembrane transporter activity"/>
    <property type="evidence" value="ECO:0007669"/>
    <property type="project" value="InterPro"/>
</dbReference>
<evidence type="ECO:0000256" key="8">
    <source>
        <dbReference type="SAM" id="Phobius"/>
    </source>
</evidence>
<gene>
    <name evidence="9" type="ORF">GB2207_06748</name>
</gene>
<feature type="transmembrane region" description="Helical" evidence="8">
    <location>
        <begin position="407"/>
        <end position="430"/>
    </location>
</feature>
<dbReference type="eggNOG" id="COG1292">
    <property type="taxonomic scope" value="Bacteria"/>
</dbReference>
<feature type="transmembrane region" description="Helical" evidence="8">
    <location>
        <begin position="463"/>
        <end position="494"/>
    </location>
</feature>
<feature type="transmembrane region" description="Helical" evidence="8">
    <location>
        <begin position="506"/>
        <end position="527"/>
    </location>
</feature>
<feature type="transmembrane region" description="Helical" evidence="8">
    <location>
        <begin position="533"/>
        <end position="557"/>
    </location>
</feature>
<evidence type="ECO:0000256" key="3">
    <source>
        <dbReference type="ARBA" id="ARBA00022448"/>
    </source>
</evidence>
<evidence type="ECO:0000256" key="4">
    <source>
        <dbReference type="ARBA" id="ARBA00022475"/>
    </source>
</evidence>
<organism evidence="9 10">
    <name type="scientific">gamma proteobacterium HTCC2207</name>
    <dbReference type="NCBI Taxonomy" id="314287"/>
    <lineage>
        <taxon>Bacteria</taxon>
        <taxon>Pseudomonadati</taxon>
        <taxon>Pseudomonadota</taxon>
        <taxon>Gammaproteobacteria</taxon>
        <taxon>Cellvibrionales</taxon>
        <taxon>Porticoccaceae</taxon>
        <taxon>SAR92 clade</taxon>
    </lineage>
</organism>
<feature type="transmembrane region" description="Helical" evidence="8">
    <location>
        <begin position="90"/>
        <end position="111"/>
    </location>
</feature>
<dbReference type="Pfam" id="PF02028">
    <property type="entry name" value="BCCT"/>
    <property type="match status" value="1"/>
</dbReference>
<dbReference type="PANTHER" id="PTHR30047">
    <property type="entry name" value="HIGH-AFFINITY CHOLINE TRANSPORT PROTEIN-RELATED"/>
    <property type="match status" value="1"/>
</dbReference>
<dbReference type="Proteomes" id="UP000005555">
    <property type="component" value="Unassembled WGS sequence"/>
</dbReference>
<protein>
    <submittedName>
        <fullName evidence="9">Glycine betaine transporter</fullName>
    </submittedName>
</protein>
<dbReference type="HOGENOM" id="CLU_010118_5_1_6"/>
<evidence type="ECO:0000313" key="10">
    <source>
        <dbReference type="Proteomes" id="UP000005555"/>
    </source>
</evidence>
<dbReference type="PANTHER" id="PTHR30047:SF7">
    <property type="entry name" value="HIGH-AFFINITY CHOLINE TRANSPORT PROTEIN"/>
    <property type="match status" value="1"/>
</dbReference>
<feature type="transmembrane region" description="Helical" evidence="8">
    <location>
        <begin position="52"/>
        <end position="70"/>
    </location>
</feature>
<feature type="transmembrane region" description="Helical" evidence="8">
    <location>
        <begin position="131"/>
        <end position="152"/>
    </location>
</feature>
<feature type="transmembrane region" description="Helical" evidence="8">
    <location>
        <begin position="377"/>
        <end position="395"/>
    </location>
</feature>
<keyword evidence="4" id="KW-1003">Cell membrane</keyword>
<feature type="transmembrane region" description="Helical" evidence="8">
    <location>
        <begin position="235"/>
        <end position="256"/>
    </location>
</feature>
<evidence type="ECO:0000256" key="6">
    <source>
        <dbReference type="ARBA" id="ARBA00022989"/>
    </source>
</evidence>
<evidence type="ECO:0000256" key="1">
    <source>
        <dbReference type="ARBA" id="ARBA00004651"/>
    </source>
</evidence>
<feature type="transmembrane region" description="Helical" evidence="8">
    <location>
        <begin position="185"/>
        <end position="208"/>
    </location>
</feature>
<evidence type="ECO:0000256" key="2">
    <source>
        <dbReference type="ARBA" id="ARBA00005658"/>
    </source>
</evidence>
<sequence length="562" mass="60693">MSLFKKIINRINITTIEKRGDHILDQVESIDNQPAVAIATEKSGFYEGFNRIVAMVPKLFIAALVVWVGLSPSAAGELLLSMQNWTTANFAGWYIYITAFYTLVCLVLGIWSRTAHIKLGKADELPEFSMFTWLSMMFGAGIGIGMLTYSTAEPIFHFANNPDTIKGLTNSLNEDNVRNAYKWALLHYGLTPWACYGVVGMSLGYFSYNRGLPLTIRSALQPLFGRAMSGSAGHVVDIVAILATIVGLSVTIGYGVSQLASGFFNISGAQWLVDDSGKPTLVAQLVGLILIISASCLSAMSGLKKGIKWLSNINMGLSVFVIAFFVIFGATFFALQTFFYAIWDYLVALPAMSTTVWSGEGPEPATALQSWQGAWSIFYWAWWIAFAPFVGLFLARVSRGRTIREYVIGAMITPSLICLVWFAFVGATAIDLELSGIAQGTIVNADISAQLFKTINLILSPELAVALSVIIVVLLMTFLVTSADSGILIINTLASGGNQGLKQAKHVIIWGVIFALLIGALLSAGGMDALRSVMIIGALPFSVVMGLMAISLVKTLLSDKAE</sequence>
<proteinExistence type="inferred from homology"/>
<dbReference type="GO" id="GO:0005886">
    <property type="term" value="C:plasma membrane"/>
    <property type="evidence" value="ECO:0007669"/>
    <property type="project" value="UniProtKB-SubCell"/>
</dbReference>
<accession>Q1YQN1</accession>
<comment type="similarity">
    <text evidence="2">Belongs to the BCCT transporter (TC 2.A.15) family.</text>
</comment>
<comment type="subcellular location">
    <subcellularLocation>
        <location evidence="1">Cell membrane</location>
        <topology evidence="1">Multi-pass membrane protein</topology>
    </subcellularLocation>
</comment>
<keyword evidence="7 8" id="KW-0472">Membrane</keyword>
<dbReference type="InterPro" id="IPR000060">
    <property type="entry name" value="BCCT_transptr"/>
</dbReference>
<evidence type="ECO:0000256" key="5">
    <source>
        <dbReference type="ARBA" id="ARBA00022692"/>
    </source>
</evidence>